<comment type="caution">
    <text evidence="7">The sequence shown here is derived from an EMBL/GenBank/DDBJ whole genome shotgun (WGS) entry which is preliminary data.</text>
</comment>
<dbReference type="AlphaFoldDB" id="A0A429ZL81"/>
<gene>
    <name evidence="7" type="ORF">CBF36_06040</name>
</gene>
<dbReference type="GO" id="GO:0008870">
    <property type="term" value="F:galactoside O-acetyltransferase activity"/>
    <property type="evidence" value="ECO:0007669"/>
    <property type="project" value="TreeGrafter"/>
</dbReference>
<dbReference type="EC" id="2.3.1.-" evidence="5"/>
<keyword evidence="8" id="KW-1185">Reference proteome</keyword>
<organism evidence="7 8">
    <name type="scientific">Vagococcus bubulae</name>
    <dbReference type="NCBI Taxonomy" id="1977868"/>
    <lineage>
        <taxon>Bacteria</taxon>
        <taxon>Bacillati</taxon>
        <taxon>Bacillota</taxon>
        <taxon>Bacilli</taxon>
        <taxon>Lactobacillales</taxon>
        <taxon>Enterococcaceae</taxon>
        <taxon>Vagococcus</taxon>
    </lineage>
</organism>
<dbReference type="SUPFAM" id="SSF51161">
    <property type="entry name" value="Trimeric LpxA-like enzymes"/>
    <property type="match status" value="1"/>
</dbReference>
<evidence type="ECO:0000256" key="4">
    <source>
        <dbReference type="ARBA" id="ARBA00023315"/>
    </source>
</evidence>
<accession>A0A429ZL81</accession>
<evidence type="ECO:0000313" key="8">
    <source>
        <dbReference type="Proteomes" id="UP000288490"/>
    </source>
</evidence>
<dbReference type="Gene3D" id="2.160.10.10">
    <property type="entry name" value="Hexapeptide repeat proteins"/>
    <property type="match status" value="1"/>
</dbReference>
<dbReference type="FunFam" id="2.160.10.10:FF:000008">
    <property type="entry name" value="Maltose O-acetyltransferase"/>
    <property type="match status" value="1"/>
</dbReference>
<name>A0A429ZL81_9ENTE</name>
<dbReference type="InterPro" id="IPR039369">
    <property type="entry name" value="LacA-like"/>
</dbReference>
<dbReference type="Proteomes" id="UP000288490">
    <property type="component" value="Unassembled WGS sequence"/>
</dbReference>
<dbReference type="OrthoDB" id="9812571at2"/>
<dbReference type="RefSeq" id="WP_125957492.1">
    <property type="nucleotide sequence ID" value="NZ_JAQEJV010000009.1"/>
</dbReference>
<protein>
    <recommendedName>
        <fullName evidence="5">Acetyltransferase</fullName>
        <ecNumber evidence="5">2.3.1.-</ecNumber>
    </recommendedName>
</protein>
<dbReference type="Pfam" id="PF12464">
    <property type="entry name" value="Mac"/>
    <property type="match status" value="1"/>
</dbReference>
<keyword evidence="3" id="KW-0677">Repeat</keyword>
<dbReference type="CDD" id="cd03357">
    <property type="entry name" value="LbH_MAT_GAT"/>
    <property type="match status" value="1"/>
</dbReference>
<dbReference type="PANTHER" id="PTHR43017">
    <property type="entry name" value="GALACTOSIDE O-ACETYLTRANSFERASE"/>
    <property type="match status" value="1"/>
</dbReference>
<dbReference type="InterPro" id="IPR011004">
    <property type="entry name" value="Trimer_LpxA-like_sf"/>
</dbReference>
<dbReference type="Pfam" id="PF00132">
    <property type="entry name" value="Hexapep"/>
    <property type="match status" value="1"/>
</dbReference>
<evidence type="ECO:0000256" key="1">
    <source>
        <dbReference type="ARBA" id="ARBA00007274"/>
    </source>
</evidence>
<evidence type="ECO:0000256" key="2">
    <source>
        <dbReference type="ARBA" id="ARBA00022679"/>
    </source>
</evidence>
<evidence type="ECO:0000256" key="5">
    <source>
        <dbReference type="RuleBase" id="RU367021"/>
    </source>
</evidence>
<comment type="similarity">
    <text evidence="1 5">Belongs to the transferase hexapeptide repeat family.</text>
</comment>
<evidence type="ECO:0000313" key="7">
    <source>
        <dbReference type="EMBL" id="RST94462.1"/>
    </source>
</evidence>
<reference evidence="7 8" key="1">
    <citation type="submission" date="2017-05" db="EMBL/GenBank/DDBJ databases">
        <title>Vagococcus spp. assemblies.</title>
        <authorList>
            <person name="Gulvik C.A."/>
        </authorList>
    </citation>
    <scope>NUCLEOTIDE SEQUENCE [LARGE SCALE GENOMIC DNA]</scope>
    <source>
        <strain evidence="7 8">SS1994</strain>
    </source>
</reference>
<keyword evidence="4 5" id="KW-0012">Acyltransferase</keyword>
<keyword evidence="2 5" id="KW-0808">Transferase</keyword>
<dbReference type="InterPro" id="IPR001451">
    <property type="entry name" value="Hexapep"/>
</dbReference>
<dbReference type="SMART" id="SM01266">
    <property type="entry name" value="Mac"/>
    <property type="match status" value="1"/>
</dbReference>
<proteinExistence type="inferred from homology"/>
<feature type="domain" description="Maltose/galactoside acetyltransferase" evidence="6">
    <location>
        <begin position="5"/>
        <end position="61"/>
    </location>
</feature>
<dbReference type="InterPro" id="IPR024688">
    <property type="entry name" value="Mac_dom"/>
</dbReference>
<evidence type="ECO:0000259" key="6">
    <source>
        <dbReference type="SMART" id="SM01266"/>
    </source>
</evidence>
<dbReference type="PANTHER" id="PTHR43017:SF1">
    <property type="entry name" value="ACETYLTRANSFERASE YJL218W-RELATED"/>
    <property type="match status" value="1"/>
</dbReference>
<dbReference type="EMBL" id="NGJT01000008">
    <property type="protein sequence ID" value="RST94462.1"/>
    <property type="molecule type" value="Genomic_DNA"/>
</dbReference>
<sequence length="208" mass="23179">MKTQRERMINGELYYPGSGETELRELFMRSRRLMREYNQTSELEAEKRAALLKEWLGKTGEKVYIEPNFKCDYGKHISVGERFYANFDCIMLDVCPITIGDNTMFGPRVSLLTASHPIDAQVRVSGLELGSPITIGSNVWLGGGVIVNPGVTIGDNCVIGSGAVVTKNIPPNTIAAGNPCRVIRPITDEDKSYWEKQASLYWEEVEGN</sequence>
<evidence type="ECO:0000256" key="3">
    <source>
        <dbReference type="ARBA" id="ARBA00022737"/>
    </source>
</evidence>